<evidence type="ECO:0000259" key="2">
    <source>
        <dbReference type="Pfam" id="PF19187"/>
    </source>
</evidence>
<dbReference type="InterPro" id="IPR051534">
    <property type="entry name" value="CBASS_pafABC_assoc_protein"/>
</dbReference>
<dbReference type="PROSITE" id="PS52050">
    <property type="entry name" value="WYL"/>
    <property type="match status" value="1"/>
</dbReference>
<dbReference type="Pfam" id="PF19187">
    <property type="entry name" value="HTH_PafC"/>
    <property type="match status" value="1"/>
</dbReference>
<dbReference type="InterPro" id="IPR043839">
    <property type="entry name" value="PafC_HTH"/>
</dbReference>
<keyword evidence="5" id="KW-1185">Reference proteome</keyword>
<evidence type="ECO:0000259" key="3">
    <source>
        <dbReference type="Pfam" id="PF25583"/>
    </source>
</evidence>
<dbReference type="InterPro" id="IPR028349">
    <property type="entry name" value="PafC-like"/>
</dbReference>
<name>A0ABZ2MD46_9MICO</name>
<dbReference type="RefSeq" id="WP_338747677.1">
    <property type="nucleotide sequence ID" value="NZ_CP144913.1"/>
</dbReference>
<accession>A0ABZ2MD46</accession>
<dbReference type="InterPro" id="IPR057727">
    <property type="entry name" value="WCX_dom"/>
</dbReference>
<proteinExistence type="predicted"/>
<dbReference type="EMBL" id="CP144913">
    <property type="protein sequence ID" value="WXB74962.1"/>
    <property type="molecule type" value="Genomic_DNA"/>
</dbReference>
<dbReference type="PANTHER" id="PTHR34580:SF1">
    <property type="entry name" value="PROTEIN PAFC"/>
    <property type="match status" value="1"/>
</dbReference>
<feature type="domain" description="WYL" evidence="1">
    <location>
        <begin position="145"/>
        <end position="214"/>
    </location>
</feature>
<feature type="domain" description="WCX" evidence="3">
    <location>
        <begin position="241"/>
        <end position="314"/>
    </location>
</feature>
<evidence type="ECO:0000313" key="4">
    <source>
        <dbReference type="EMBL" id="WXB74962.1"/>
    </source>
</evidence>
<dbReference type="PANTHER" id="PTHR34580">
    <property type="match status" value="1"/>
</dbReference>
<evidence type="ECO:0000313" key="5">
    <source>
        <dbReference type="Proteomes" id="UP001382727"/>
    </source>
</evidence>
<organism evidence="4 5">
    <name type="scientific">Janibacter alittae</name>
    <dbReference type="NCBI Taxonomy" id="3115209"/>
    <lineage>
        <taxon>Bacteria</taxon>
        <taxon>Bacillati</taxon>
        <taxon>Actinomycetota</taxon>
        <taxon>Actinomycetes</taxon>
        <taxon>Micrococcales</taxon>
        <taxon>Intrasporangiaceae</taxon>
        <taxon>Janibacter</taxon>
    </lineage>
</organism>
<reference evidence="4 5" key="1">
    <citation type="submission" date="2024-02" db="EMBL/GenBank/DDBJ databases">
        <title>Janibacter sp. nov., isolated from gut of marine sandworm.</title>
        <authorList>
            <person name="Kim B."/>
            <person name="Jun M.O."/>
            <person name="Shin N.-R."/>
        </authorList>
    </citation>
    <scope>NUCLEOTIDE SEQUENCE [LARGE SCALE GENOMIC DNA]</scope>
    <source>
        <strain evidence="4 5">A1S7</strain>
    </source>
</reference>
<sequence>MTRQPVESATNRVERLLTMVPWLASRQGIEIERAAAGLGITEKQLRADLDLLFMCGYGPMPDELIEASYEGGRVFVSNADAISRPLRLTVDEAVSLIVGLRSLATSGAGESSAVERALAKLEGAAGAIPGVDRVLVVEDDTQGGQVLADLRDALTAGRRVHLGYHVPSRDERTERDVDPMRLARVEGHWYLEGWCHRATDVRLFRVDRIEAVEVLDLPADPPEGLTGRDLRTGVYQGGAEDVAVLVRLAPGAHWVAEYYPVTDRRPDGDHLLVTMPASTEGFMRRLALRLGGDVEVVEPTSLRDSVAGHARAALAAYRN</sequence>
<dbReference type="Pfam" id="PF25583">
    <property type="entry name" value="WCX"/>
    <property type="match status" value="1"/>
</dbReference>
<evidence type="ECO:0000259" key="1">
    <source>
        <dbReference type="Pfam" id="PF13280"/>
    </source>
</evidence>
<dbReference type="Pfam" id="PF13280">
    <property type="entry name" value="WYL"/>
    <property type="match status" value="1"/>
</dbReference>
<protein>
    <submittedName>
        <fullName evidence="4">WYL domain-containing protein</fullName>
    </submittedName>
</protein>
<dbReference type="Proteomes" id="UP001382727">
    <property type="component" value="Chromosome"/>
</dbReference>
<gene>
    <name evidence="4" type="ORF">V1351_08220</name>
</gene>
<dbReference type="InterPro" id="IPR026881">
    <property type="entry name" value="WYL_dom"/>
</dbReference>
<feature type="domain" description="PafC HTH" evidence="2">
    <location>
        <begin position="12"/>
        <end position="122"/>
    </location>
</feature>
<dbReference type="PIRSF" id="PIRSF016838">
    <property type="entry name" value="PafC"/>
    <property type="match status" value="1"/>
</dbReference>